<keyword evidence="6" id="KW-1185">Reference proteome</keyword>
<dbReference type="PROSITE" id="PS50082">
    <property type="entry name" value="WD_REPEATS_2"/>
    <property type="match status" value="2"/>
</dbReference>
<dbReference type="AlphaFoldDB" id="A0A835ATR6"/>
<feature type="region of interest" description="Disordered" evidence="4">
    <location>
        <begin position="530"/>
        <end position="583"/>
    </location>
</feature>
<dbReference type="PANTHER" id="PTHR15574:SF38">
    <property type="entry name" value="OS06G0724500 PROTEIN"/>
    <property type="match status" value="1"/>
</dbReference>
<comment type="caution">
    <text evidence="5">The sequence shown here is derived from an EMBL/GenBank/DDBJ whole genome shotgun (WGS) entry which is preliminary data.</text>
</comment>
<dbReference type="GO" id="GO:0005737">
    <property type="term" value="C:cytoplasm"/>
    <property type="evidence" value="ECO:0007669"/>
    <property type="project" value="TreeGrafter"/>
</dbReference>
<evidence type="ECO:0000313" key="6">
    <source>
        <dbReference type="Proteomes" id="UP000636709"/>
    </source>
</evidence>
<evidence type="ECO:0000256" key="2">
    <source>
        <dbReference type="ARBA" id="ARBA00022737"/>
    </source>
</evidence>
<keyword evidence="2" id="KW-0677">Repeat</keyword>
<feature type="region of interest" description="Disordered" evidence="4">
    <location>
        <begin position="105"/>
        <end position="125"/>
    </location>
</feature>
<dbReference type="InterPro" id="IPR045151">
    <property type="entry name" value="DCAF8"/>
</dbReference>
<dbReference type="InterPro" id="IPR015943">
    <property type="entry name" value="WD40/YVTN_repeat-like_dom_sf"/>
</dbReference>
<dbReference type="Proteomes" id="UP000636709">
    <property type="component" value="Unassembled WGS sequence"/>
</dbReference>
<dbReference type="SMART" id="SM00320">
    <property type="entry name" value="WD40"/>
    <property type="match status" value="6"/>
</dbReference>
<evidence type="ECO:0000256" key="3">
    <source>
        <dbReference type="PROSITE-ProRule" id="PRU00221"/>
    </source>
</evidence>
<protein>
    <recommendedName>
        <fullName evidence="7">DDB1-and CUL4-associated factor 8</fullName>
    </recommendedName>
</protein>
<feature type="compositionally biased region" description="Acidic residues" evidence="4">
    <location>
        <begin position="538"/>
        <end position="583"/>
    </location>
</feature>
<dbReference type="OrthoDB" id="4869960at2759"/>
<evidence type="ECO:0000256" key="1">
    <source>
        <dbReference type="ARBA" id="ARBA00022574"/>
    </source>
</evidence>
<sequence length="583" mass="64843">MRKRQRAGGGNHHDAKRGWRRRRRRPTPRWELPAVARRAVLGFGCAFASPLPPFRAACALSVSSSAWWYLSGNDRKGWLMGFKGQRGPAQICHSTNGLLLDRHGEEKDQEAHRPRKPWSAAAAAPAMSPERKRMAGLWEREVGSLPPRHFANAVMASKDFVQSLTIHKRLRKHRGSVNTISFNADGRLLLSGADDRTVVLWDWVEAVPTFSFHSGHSNNVMHAQFMPFSDDRSIVTCAVDGEVRHSQIREGGRVTIDKLVELDFAVHRASDHFTSDAIELFAMAIDPRKPCSFAVGGSDEYVRIYDTRKICLDGSSGGGHPTEHFCPPHLIGENKDGITGLAYSQTSELLASYSHENIYLFSREHGLHFNNIEVDERLLMDGTEPLPFCRDRLPIPKTFRGHQNKLTLKGVNFLGPNCDYVTSGSDCGRIFIWGKKDGELIRVMNGDRHIVNCVEQHPSGIVVASSGIDNDVKIWEPGEGEDPSIAPVDRVEEDMWLSSSSDSYSYLYDGDADNENDYFDHDMGLVDVTLYGNGDEHSSEEDEDASSEEDDSSDNSAKEDDDSDNGAEEDLDGENSAEDLSDG</sequence>
<feature type="repeat" description="WD" evidence="3">
    <location>
        <begin position="170"/>
        <end position="202"/>
    </location>
</feature>
<dbReference type="Pfam" id="PF00400">
    <property type="entry name" value="WD40"/>
    <property type="match status" value="3"/>
</dbReference>
<dbReference type="EMBL" id="JACEFO010002216">
    <property type="protein sequence ID" value="KAF8672847.1"/>
    <property type="molecule type" value="Genomic_DNA"/>
</dbReference>
<dbReference type="GO" id="GO:0080008">
    <property type="term" value="C:Cul4-RING E3 ubiquitin ligase complex"/>
    <property type="evidence" value="ECO:0007669"/>
    <property type="project" value="TreeGrafter"/>
</dbReference>
<organism evidence="5 6">
    <name type="scientific">Digitaria exilis</name>
    <dbReference type="NCBI Taxonomy" id="1010633"/>
    <lineage>
        <taxon>Eukaryota</taxon>
        <taxon>Viridiplantae</taxon>
        <taxon>Streptophyta</taxon>
        <taxon>Embryophyta</taxon>
        <taxon>Tracheophyta</taxon>
        <taxon>Spermatophyta</taxon>
        <taxon>Magnoliopsida</taxon>
        <taxon>Liliopsida</taxon>
        <taxon>Poales</taxon>
        <taxon>Poaceae</taxon>
        <taxon>PACMAD clade</taxon>
        <taxon>Panicoideae</taxon>
        <taxon>Panicodae</taxon>
        <taxon>Paniceae</taxon>
        <taxon>Anthephorinae</taxon>
        <taxon>Digitaria</taxon>
    </lineage>
</organism>
<evidence type="ECO:0000256" key="4">
    <source>
        <dbReference type="SAM" id="MobiDB-lite"/>
    </source>
</evidence>
<evidence type="ECO:0008006" key="7">
    <source>
        <dbReference type="Google" id="ProtNLM"/>
    </source>
</evidence>
<name>A0A835ATR6_9POAL</name>
<dbReference type="InterPro" id="IPR036322">
    <property type="entry name" value="WD40_repeat_dom_sf"/>
</dbReference>
<feature type="region of interest" description="Disordered" evidence="4">
    <location>
        <begin position="1"/>
        <end position="25"/>
    </location>
</feature>
<accession>A0A835ATR6</accession>
<gene>
    <name evidence="5" type="ORF">HU200_049183</name>
</gene>
<reference evidence="5" key="1">
    <citation type="submission" date="2020-07" db="EMBL/GenBank/DDBJ databases">
        <title>Genome sequence and genetic diversity analysis of an under-domesticated orphan crop, white fonio (Digitaria exilis).</title>
        <authorList>
            <person name="Bennetzen J.L."/>
            <person name="Chen S."/>
            <person name="Ma X."/>
            <person name="Wang X."/>
            <person name="Yssel A.E.J."/>
            <person name="Chaluvadi S.R."/>
            <person name="Johnson M."/>
            <person name="Gangashetty P."/>
            <person name="Hamidou F."/>
            <person name="Sanogo M.D."/>
            <person name="Zwaenepoel A."/>
            <person name="Wallace J."/>
            <person name="Van De Peer Y."/>
            <person name="Van Deynze A."/>
        </authorList>
    </citation>
    <scope>NUCLEOTIDE SEQUENCE</scope>
    <source>
        <tissue evidence="5">Leaves</tissue>
    </source>
</reference>
<dbReference type="SUPFAM" id="SSF50978">
    <property type="entry name" value="WD40 repeat-like"/>
    <property type="match status" value="1"/>
</dbReference>
<proteinExistence type="predicted"/>
<dbReference type="PANTHER" id="PTHR15574">
    <property type="entry name" value="WD REPEAT DOMAIN-CONTAINING FAMILY"/>
    <property type="match status" value="1"/>
</dbReference>
<dbReference type="PROSITE" id="PS50294">
    <property type="entry name" value="WD_REPEATS_REGION"/>
    <property type="match status" value="2"/>
</dbReference>
<keyword evidence="1 3" id="KW-0853">WD repeat</keyword>
<feature type="repeat" description="WD" evidence="3">
    <location>
        <begin position="444"/>
        <end position="476"/>
    </location>
</feature>
<evidence type="ECO:0000313" key="5">
    <source>
        <dbReference type="EMBL" id="KAF8672847.1"/>
    </source>
</evidence>
<dbReference type="Gene3D" id="2.130.10.10">
    <property type="entry name" value="YVTN repeat-like/Quinoprotein amine dehydrogenase"/>
    <property type="match status" value="2"/>
</dbReference>
<dbReference type="InterPro" id="IPR001680">
    <property type="entry name" value="WD40_rpt"/>
</dbReference>